<organism evidence="1">
    <name type="scientific">marine sediment metagenome</name>
    <dbReference type="NCBI Taxonomy" id="412755"/>
    <lineage>
        <taxon>unclassified sequences</taxon>
        <taxon>metagenomes</taxon>
        <taxon>ecological metagenomes</taxon>
    </lineage>
</organism>
<sequence length="113" mass="13269">MRQEELYQEIKALAEQSYNQLAGKWRDWLEVARRFEHKVEAQDRLDLRHTIILAFADQQARNERLGKPDLSLYGMLRIASHCVADYWREQAKHEVKVCIYSGLPTEPRANSGL</sequence>
<gene>
    <name evidence="1" type="ORF">S03H2_02530</name>
</gene>
<name>X1FYJ5_9ZZZZ</name>
<reference evidence="1" key="1">
    <citation type="journal article" date="2014" name="Front. Microbiol.">
        <title>High frequency of phylogenetically diverse reductive dehalogenase-homologous genes in deep subseafloor sedimentary metagenomes.</title>
        <authorList>
            <person name="Kawai M."/>
            <person name="Futagami T."/>
            <person name="Toyoda A."/>
            <person name="Takaki Y."/>
            <person name="Nishi S."/>
            <person name="Hori S."/>
            <person name="Arai W."/>
            <person name="Tsubouchi T."/>
            <person name="Morono Y."/>
            <person name="Uchiyama I."/>
            <person name="Ito T."/>
            <person name="Fujiyama A."/>
            <person name="Inagaki F."/>
            <person name="Takami H."/>
        </authorList>
    </citation>
    <scope>NUCLEOTIDE SEQUENCE</scope>
    <source>
        <strain evidence="1">Expedition CK06-06</strain>
    </source>
</reference>
<evidence type="ECO:0000313" key="1">
    <source>
        <dbReference type="EMBL" id="GAH25843.1"/>
    </source>
</evidence>
<comment type="caution">
    <text evidence="1">The sequence shown here is derived from an EMBL/GenBank/DDBJ whole genome shotgun (WGS) entry which is preliminary data.</text>
</comment>
<dbReference type="AlphaFoldDB" id="X1FYJ5"/>
<accession>X1FYJ5</accession>
<proteinExistence type="predicted"/>
<feature type="non-terminal residue" evidence="1">
    <location>
        <position position="113"/>
    </location>
</feature>
<protein>
    <submittedName>
        <fullName evidence="1">Uncharacterized protein</fullName>
    </submittedName>
</protein>
<dbReference type="EMBL" id="BARU01000855">
    <property type="protein sequence ID" value="GAH25843.1"/>
    <property type="molecule type" value="Genomic_DNA"/>
</dbReference>